<organism evidence="2 3">
    <name type="scientific">Candidatus Mediterraneibacter stercoravium</name>
    <dbReference type="NCBI Taxonomy" id="2838685"/>
    <lineage>
        <taxon>Bacteria</taxon>
        <taxon>Bacillati</taxon>
        <taxon>Bacillota</taxon>
        <taxon>Clostridia</taxon>
        <taxon>Lachnospirales</taxon>
        <taxon>Lachnospiraceae</taxon>
        <taxon>Mediterraneibacter</taxon>
    </lineage>
</organism>
<feature type="compositionally biased region" description="Basic and acidic residues" evidence="1">
    <location>
        <begin position="104"/>
        <end position="140"/>
    </location>
</feature>
<dbReference type="EMBL" id="DXAY01000227">
    <property type="protein sequence ID" value="HIZ75481.1"/>
    <property type="molecule type" value="Genomic_DNA"/>
</dbReference>
<reference evidence="2" key="2">
    <citation type="submission" date="2021-04" db="EMBL/GenBank/DDBJ databases">
        <authorList>
            <person name="Gilroy R."/>
        </authorList>
    </citation>
    <scope>NUCLEOTIDE SEQUENCE</scope>
    <source>
        <strain evidence="2">CHK196-3914</strain>
    </source>
</reference>
<name>A0A9D2GB52_9FIRM</name>
<evidence type="ECO:0000256" key="1">
    <source>
        <dbReference type="SAM" id="MobiDB-lite"/>
    </source>
</evidence>
<sequence>MLHILLLILKIIGIILLAVLIVLLLLFLTVSAAPLKYRAEGSCAGSADTIYGRIRFQWLFHLISGEAVYENGRMKWTIRAAWKRMGGLTDSEKEENVPSFSSGKEQKKPEKERKSDTETHRSDSVSEPRVRKETDRKNFERTSTAASRGEEKKKNVGERKTMFQRLGRYADKIKYTFRKICDKIKTLARKKERLKAFIENEIHRKAFSRVVKEAKRLFGFLNPDKLHINLEFGCRNPEYTGYILAGIGMVYPMIGEYIDVSPDFERRILKGDAYVEGKFRIMYTLIVACNLLLDKNVRITYRHIRKFKL</sequence>
<dbReference type="Pfam" id="PF11167">
    <property type="entry name" value="DUF2953"/>
    <property type="match status" value="1"/>
</dbReference>
<dbReference type="InterPro" id="IPR021338">
    <property type="entry name" value="DUF2953"/>
</dbReference>
<reference evidence="2" key="1">
    <citation type="journal article" date="2021" name="PeerJ">
        <title>Extensive microbial diversity within the chicken gut microbiome revealed by metagenomics and culture.</title>
        <authorList>
            <person name="Gilroy R."/>
            <person name="Ravi A."/>
            <person name="Getino M."/>
            <person name="Pursley I."/>
            <person name="Horton D.L."/>
            <person name="Alikhan N.F."/>
            <person name="Baker D."/>
            <person name="Gharbi K."/>
            <person name="Hall N."/>
            <person name="Watson M."/>
            <person name="Adriaenssens E.M."/>
            <person name="Foster-Nyarko E."/>
            <person name="Jarju S."/>
            <person name="Secka A."/>
            <person name="Antonio M."/>
            <person name="Oren A."/>
            <person name="Chaudhuri R.R."/>
            <person name="La Ragione R."/>
            <person name="Hildebrand F."/>
            <person name="Pallen M.J."/>
        </authorList>
    </citation>
    <scope>NUCLEOTIDE SEQUENCE</scope>
    <source>
        <strain evidence="2">CHK196-3914</strain>
    </source>
</reference>
<comment type="caution">
    <text evidence="2">The sequence shown here is derived from an EMBL/GenBank/DDBJ whole genome shotgun (WGS) entry which is preliminary data.</text>
</comment>
<proteinExistence type="predicted"/>
<feature type="region of interest" description="Disordered" evidence="1">
    <location>
        <begin position="90"/>
        <end position="158"/>
    </location>
</feature>
<gene>
    <name evidence="2" type="ORF">H9723_09645</name>
</gene>
<protein>
    <submittedName>
        <fullName evidence="2">DUF2953 domain-containing protein</fullName>
    </submittedName>
</protein>
<dbReference type="AlphaFoldDB" id="A0A9D2GB52"/>
<dbReference type="Proteomes" id="UP000824116">
    <property type="component" value="Unassembled WGS sequence"/>
</dbReference>
<evidence type="ECO:0000313" key="2">
    <source>
        <dbReference type="EMBL" id="HIZ75481.1"/>
    </source>
</evidence>
<accession>A0A9D2GB52</accession>
<feature type="compositionally biased region" description="Basic and acidic residues" evidence="1">
    <location>
        <begin position="148"/>
        <end position="158"/>
    </location>
</feature>
<evidence type="ECO:0000313" key="3">
    <source>
        <dbReference type="Proteomes" id="UP000824116"/>
    </source>
</evidence>